<organism evidence="10 12">
    <name type="scientific">Scleropages formosus</name>
    <name type="common">Asian bonytongue</name>
    <name type="synonym">Osteoglossum formosum</name>
    <dbReference type="NCBI Taxonomy" id="113540"/>
    <lineage>
        <taxon>Eukaryota</taxon>
        <taxon>Metazoa</taxon>
        <taxon>Chordata</taxon>
        <taxon>Craniata</taxon>
        <taxon>Vertebrata</taxon>
        <taxon>Euteleostomi</taxon>
        <taxon>Actinopterygii</taxon>
        <taxon>Neopterygii</taxon>
        <taxon>Teleostei</taxon>
        <taxon>Osteoglossocephala</taxon>
        <taxon>Osteoglossomorpha</taxon>
        <taxon>Osteoglossiformes</taxon>
        <taxon>Osteoglossidae</taxon>
        <taxon>Scleropages</taxon>
    </lineage>
</organism>
<keyword evidence="8" id="KW-0479">Metal-binding</keyword>
<evidence type="ECO:0000256" key="1">
    <source>
        <dbReference type="ARBA" id="ARBA00022707"/>
    </source>
</evidence>
<evidence type="ECO:0000256" key="6">
    <source>
        <dbReference type="ARBA" id="ARBA00072409"/>
    </source>
</evidence>
<keyword evidence="4" id="KW-0449">Lipoprotein</keyword>
<comment type="similarity">
    <text evidence="9">Belongs to the small GTPase superfamily. Arf family.</text>
</comment>
<feature type="binding site" evidence="7">
    <location>
        <begin position="123"/>
        <end position="126"/>
    </location>
    <ligand>
        <name>GTP</name>
        <dbReference type="ChEBI" id="CHEBI:37565"/>
    </ligand>
</feature>
<dbReference type="PROSITE" id="PS51417">
    <property type="entry name" value="ARF"/>
    <property type="match status" value="1"/>
</dbReference>
<feature type="binding site" evidence="8">
    <location>
        <position position="44"/>
    </location>
    <ligand>
        <name>Mg(2+)</name>
        <dbReference type="ChEBI" id="CHEBI:18420"/>
    </ligand>
</feature>
<dbReference type="FunFam" id="3.40.50.300:FF:000898">
    <property type="entry name" value="ADP-ribosylation factor-like protein 11"/>
    <property type="match status" value="1"/>
</dbReference>
<dbReference type="Gene3D" id="3.40.50.300">
    <property type="entry name" value="P-loop containing nucleotide triphosphate hydrolases"/>
    <property type="match status" value="1"/>
</dbReference>
<proteinExistence type="inferred from homology"/>
<dbReference type="GeneTree" id="ENSGT00940000166383"/>
<name>A0A0P7TRV9_SCLFO</name>
<evidence type="ECO:0000313" key="11">
    <source>
        <dbReference type="Ensembl" id="ENSSFOP00015001762.1"/>
    </source>
</evidence>
<evidence type="ECO:0000256" key="5">
    <source>
        <dbReference type="ARBA" id="ARBA00054648"/>
    </source>
</evidence>
<protein>
    <recommendedName>
        <fullName evidence="6">ADP-ribosylation factor-like protein 11</fullName>
    </recommendedName>
</protein>
<dbReference type="Pfam" id="PF00025">
    <property type="entry name" value="Arf"/>
    <property type="match status" value="1"/>
</dbReference>
<sequence>MGLILSRRNLKKPPQVVMIGLDSAGKSTLLYKMKLGKTIETQPTVGFNVAMLQVKKKTDFTIWDVGGQGRMRPNWKYYLEGTKALVFVVDSSDRGRMREAKKALRTILGDDNAKGIPLMVLANKQDLPNVMTIYEVARELDLARYSDRHWEIQACSARSNLGLQQVLSSIAKLIKS</sequence>
<evidence type="ECO:0000256" key="2">
    <source>
        <dbReference type="ARBA" id="ARBA00022741"/>
    </source>
</evidence>
<comment type="function">
    <text evidence="5">May play a role in apoptosis. May act as a tumor suppressor.</text>
</comment>
<dbReference type="STRING" id="113540.ENSSFOP00015001762"/>
<keyword evidence="2 7" id="KW-0547">Nucleotide-binding</keyword>
<dbReference type="GO" id="GO:0005525">
    <property type="term" value="F:GTP binding"/>
    <property type="evidence" value="ECO:0007669"/>
    <property type="project" value="UniProtKB-KW"/>
</dbReference>
<dbReference type="NCBIfam" id="TIGR00231">
    <property type="entry name" value="small_GTP"/>
    <property type="match status" value="1"/>
</dbReference>
<reference evidence="10 12" key="1">
    <citation type="submission" date="2015-08" db="EMBL/GenBank/DDBJ databases">
        <title>The genome of the Asian arowana (Scleropages formosus).</title>
        <authorList>
            <person name="Tan M.H."/>
            <person name="Gan H.M."/>
            <person name="Croft L.J."/>
            <person name="Austin C.M."/>
        </authorList>
    </citation>
    <scope>NUCLEOTIDE SEQUENCE [LARGE SCALE GENOMIC DNA]</scope>
    <source>
        <strain evidence="10">Aro1</strain>
    </source>
</reference>
<keyword evidence="8" id="KW-0460">Magnesium</keyword>
<dbReference type="SMART" id="SM00177">
    <property type="entry name" value="ARF"/>
    <property type="match status" value="1"/>
</dbReference>
<dbReference type="Ensembl" id="ENSSFOT00015001801.2">
    <property type="protein sequence ID" value="ENSSFOP00015001762.1"/>
    <property type="gene ID" value="ENSSFOG00015001190.2"/>
</dbReference>
<dbReference type="InterPro" id="IPR027417">
    <property type="entry name" value="P-loop_NTPase"/>
</dbReference>
<dbReference type="InterPro" id="IPR024156">
    <property type="entry name" value="Small_GTPase_ARF"/>
</dbReference>
<evidence type="ECO:0000313" key="10">
    <source>
        <dbReference type="EMBL" id="KPP63906.1"/>
    </source>
</evidence>
<gene>
    <name evidence="11" type="primary">arl11</name>
    <name evidence="10" type="ORF">Z043_117791</name>
</gene>
<dbReference type="GO" id="GO:0003924">
    <property type="term" value="F:GTPase activity"/>
    <property type="evidence" value="ECO:0007669"/>
    <property type="project" value="InterPro"/>
</dbReference>
<evidence type="ECO:0000313" key="12">
    <source>
        <dbReference type="Proteomes" id="UP000034805"/>
    </source>
</evidence>
<dbReference type="InterPro" id="IPR005225">
    <property type="entry name" value="Small_GTP-bd"/>
</dbReference>
<dbReference type="OrthoDB" id="8484332at2759"/>
<keyword evidence="13" id="KW-1185">Reference proteome</keyword>
<evidence type="ECO:0000256" key="7">
    <source>
        <dbReference type="PIRSR" id="PIRSR606689-1"/>
    </source>
</evidence>
<reference evidence="11 13" key="2">
    <citation type="submission" date="2019-04" db="EMBL/GenBank/DDBJ databases">
        <authorList>
            <consortium name="Wellcome Sanger Institute Data Sharing"/>
        </authorList>
    </citation>
    <scope>NUCLEOTIDE SEQUENCE [LARGE SCALE GENOMIC DNA]</scope>
</reference>
<dbReference type="SMART" id="SM00178">
    <property type="entry name" value="SAR"/>
    <property type="match status" value="1"/>
</dbReference>
<dbReference type="PANTHER" id="PTHR11711">
    <property type="entry name" value="ADP RIBOSYLATION FACTOR-RELATED"/>
    <property type="match status" value="1"/>
</dbReference>
<keyword evidence="1" id="KW-0519">Myristate</keyword>
<dbReference type="EMBL" id="JARO02007479">
    <property type="protein sequence ID" value="KPP63906.1"/>
    <property type="molecule type" value="Genomic_DNA"/>
</dbReference>
<feature type="binding site" evidence="7">
    <location>
        <begin position="20"/>
        <end position="27"/>
    </location>
    <ligand>
        <name>GTP</name>
        <dbReference type="ChEBI" id="CHEBI:37565"/>
    </ligand>
</feature>
<keyword evidence="3 7" id="KW-0342">GTP-binding</keyword>
<reference evidence="11" key="3">
    <citation type="submission" date="2025-05" db="UniProtKB">
        <authorList>
            <consortium name="Ensembl"/>
        </authorList>
    </citation>
    <scope>IDENTIFICATION</scope>
</reference>
<feature type="binding site" evidence="8">
    <location>
        <position position="27"/>
    </location>
    <ligand>
        <name>Mg(2+)</name>
        <dbReference type="ChEBI" id="CHEBI:18420"/>
    </ligand>
</feature>
<dbReference type="PRINTS" id="PR00328">
    <property type="entry name" value="SAR1GTPBP"/>
</dbReference>
<evidence type="ECO:0000313" key="13">
    <source>
        <dbReference type="Proteomes" id="UP000694397"/>
    </source>
</evidence>
<feature type="binding site" evidence="7">
    <location>
        <position position="67"/>
    </location>
    <ligand>
        <name>GTP</name>
        <dbReference type="ChEBI" id="CHEBI:37565"/>
    </ligand>
</feature>
<evidence type="ECO:0000256" key="9">
    <source>
        <dbReference type="RuleBase" id="RU003925"/>
    </source>
</evidence>
<dbReference type="SMART" id="SM00175">
    <property type="entry name" value="RAB"/>
    <property type="match status" value="1"/>
</dbReference>
<evidence type="ECO:0000256" key="8">
    <source>
        <dbReference type="PIRSR" id="PIRSR606689-2"/>
    </source>
</evidence>
<evidence type="ECO:0000256" key="3">
    <source>
        <dbReference type="ARBA" id="ARBA00023134"/>
    </source>
</evidence>
<dbReference type="InterPro" id="IPR006689">
    <property type="entry name" value="Small_GTPase_ARF/SAR"/>
</dbReference>
<dbReference type="GO" id="GO:0046872">
    <property type="term" value="F:metal ion binding"/>
    <property type="evidence" value="ECO:0007669"/>
    <property type="project" value="UniProtKB-KW"/>
</dbReference>
<dbReference type="Proteomes" id="UP000694397">
    <property type="component" value="Chromosome 1"/>
</dbReference>
<dbReference type="Proteomes" id="UP000034805">
    <property type="component" value="Unassembled WGS sequence"/>
</dbReference>
<dbReference type="AlphaFoldDB" id="A0A0P7TRV9"/>
<accession>A0A0P7TRV9</accession>
<evidence type="ECO:0000256" key="4">
    <source>
        <dbReference type="ARBA" id="ARBA00023288"/>
    </source>
</evidence>
<dbReference type="SUPFAM" id="SSF52540">
    <property type="entry name" value="P-loop containing nucleoside triphosphate hydrolases"/>
    <property type="match status" value="1"/>
</dbReference>